<keyword evidence="1" id="KW-1133">Transmembrane helix</keyword>
<keyword evidence="1" id="KW-0812">Transmembrane</keyword>
<dbReference type="EMBL" id="JAIWYP010000012">
    <property type="protein sequence ID" value="KAH3724569.1"/>
    <property type="molecule type" value="Genomic_DNA"/>
</dbReference>
<accession>A0A9D4HM92</accession>
<evidence type="ECO:0000313" key="2">
    <source>
        <dbReference type="EMBL" id="KAH3724569.1"/>
    </source>
</evidence>
<comment type="caution">
    <text evidence="2">The sequence shown here is derived from an EMBL/GenBank/DDBJ whole genome shotgun (WGS) entry which is preliminary data.</text>
</comment>
<keyword evidence="3" id="KW-1185">Reference proteome</keyword>
<organism evidence="2 3">
    <name type="scientific">Dreissena polymorpha</name>
    <name type="common">Zebra mussel</name>
    <name type="synonym">Mytilus polymorpha</name>
    <dbReference type="NCBI Taxonomy" id="45954"/>
    <lineage>
        <taxon>Eukaryota</taxon>
        <taxon>Metazoa</taxon>
        <taxon>Spiralia</taxon>
        <taxon>Lophotrochozoa</taxon>
        <taxon>Mollusca</taxon>
        <taxon>Bivalvia</taxon>
        <taxon>Autobranchia</taxon>
        <taxon>Heteroconchia</taxon>
        <taxon>Euheterodonta</taxon>
        <taxon>Imparidentia</taxon>
        <taxon>Neoheterodontei</taxon>
        <taxon>Myida</taxon>
        <taxon>Dreissenoidea</taxon>
        <taxon>Dreissenidae</taxon>
        <taxon>Dreissena</taxon>
    </lineage>
</organism>
<proteinExistence type="predicted"/>
<name>A0A9D4HM92_DREPO</name>
<protein>
    <submittedName>
        <fullName evidence="2">Uncharacterized protein</fullName>
    </submittedName>
</protein>
<reference evidence="2" key="2">
    <citation type="submission" date="2020-11" db="EMBL/GenBank/DDBJ databases">
        <authorList>
            <person name="McCartney M.A."/>
            <person name="Auch B."/>
            <person name="Kono T."/>
            <person name="Mallez S."/>
            <person name="Becker A."/>
            <person name="Gohl D.M."/>
            <person name="Silverstein K.A.T."/>
            <person name="Koren S."/>
            <person name="Bechman K.B."/>
            <person name="Herman A."/>
            <person name="Abrahante J.E."/>
            <person name="Garbe J."/>
        </authorList>
    </citation>
    <scope>NUCLEOTIDE SEQUENCE</scope>
    <source>
        <strain evidence="2">Duluth1</strain>
        <tissue evidence="2">Whole animal</tissue>
    </source>
</reference>
<evidence type="ECO:0000256" key="1">
    <source>
        <dbReference type="SAM" id="Phobius"/>
    </source>
</evidence>
<sequence>MNNAVFVSMLPMMVIELVDVDIVETAWCVLVIQKCVVDVDSVVATDVVAATHLMLIELLFLVELLVVLQYA</sequence>
<gene>
    <name evidence="2" type="ORF">DPMN_050389</name>
</gene>
<keyword evidence="1" id="KW-0472">Membrane</keyword>
<dbReference type="Proteomes" id="UP000828390">
    <property type="component" value="Unassembled WGS sequence"/>
</dbReference>
<dbReference type="AlphaFoldDB" id="A0A9D4HM92"/>
<feature type="transmembrane region" description="Helical" evidence="1">
    <location>
        <begin position="47"/>
        <end position="68"/>
    </location>
</feature>
<evidence type="ECO:0000313" key="3">
    <source>
        <dbReference type="Proteomes" id="UP000828390"/>
    </source>
</evidence>
<reference evidence="2" key="1">
    <citation type="journal article" date="2019" name="bioRxiv">
        <title>The Genome of the Zebra Mussel, Dreissena polymorpha: A Resource for Invasive Species Research.</title>
        <authorList>
            <person name="McCartney M.A."/>
            <person name="Auch B."/>
            <person name="Kono T."/>
            <person name="Mallez S."/>
            <person name="Zhang Y."/>
            <person name="Obille A."/>
            <person name="Becker A."/>
            <person name="Abrahante J.E."/>
            <person name="Garbe J."/>
            <person name="Badalamenti J.P."/>
            <person name="Herman A."/>
            <person name="Mangelson H."/>
            <person name="Liachko I."/>
            <person name="Sullivan S."/>
            <person name="Sone E.D."/>
            <person name="Koren S."/>
            <person name="Silverstein K.A.T."/>
            <person name="Beckman K.B."/>
            <person name="Gohl D.M."/>
        </authorList>
    </citation>
    <scope>NUCLEOTIDE SEQUENCE</scope>
    <source>
        <strain evidence="2">Duluth1</strain>
        <tissue evidence="2">Whole animal</tissue>
    </source>
</reference>